<gene>
    <name evidence="1" type="ORF">FB474_0947</name>
</gene>
<dbReference type="OrthoDB" id="4556332at2"/>
<sequence length="129" mass="14372">MGGQTNEADIAALMDVVRDYCEGMVAGDEKRLSRAFHPRACIVGNDQGELEWQTLEEFIHECQEAAQDAGPVVWQLEDLSIVGDTAAIRLGDQFAGEWFSDDLSLLRIDGTWCIVHKTWYVHPASAQPH</sequence>
<dbReference type="Pfam" id="PF12893">
    <property type="entry name" value="Lumazine_bd_2"/>
    <property type="match status" value="1"/>
</dbReference>
<accession>A0A542ZH16</accession>
<dbReference type="InterPro" id="IPR032710">
    <property type="entry name" value="NTF2-like_dom_sf"/>
</dbReference>
<dbReference type="Proteomes" id="UP000319514">
    <property type="component" value="Unassembled WGS sequence"/>
</dbReference>
<comment type="caution">
    <text evidence="1">The sequence shown here is derived from an EMBL/GenBank/DDBJ whole genome shotgun (WGS) entry which is preliminary data.</text>
</comment>
<keyword evidence="2" id="KW-1185">Reference proteome</keyword>
<dbReference type="EMBL" id="VFOQ01000001">
    <property type="protein sequence ID" value="TQL59589.1"/>
    <property type="molecule type" value="Genomic_DNA"/>
</dbReference>
<dbReference type="SUPFAM" id="SSF54427">
    <property type="entry name" value="NTF2-like"/>
    <property type="match status" value="1"/>
</dbReference>
<reference evidence="1 2" key="1">
    <citation type="submission" date="2019-06" db="EMBL/GenBank/DDBJ databases">
        <title>Sequencing the genomes of 1000 actinobacteria strains.</title>
        <authorList>
            <person name="Klenk H.-P."/>
        </authorList>
    </citation>
    <scope>NUCLEOTIDE SEQUENCE [LARGE SCALE GENOMIC DNA]</scope>
    <source>
        <strain evidence="1 2">DSM 18082</strain>
    </source>
</reference>
<evidence type="ECO:0000313" key="2">
    <source>
        <dbReference type="Proteomes" id="UP000319514"/>
    </source>
</evidence>
<proteinExistence type="predicted"/>
<evidence type="ECO:0000313" key="1">
    <source>
        <dbReference type="EMBL" id="TQL59589.1"/>
    </source>
</evidence>
<name>A0A542ZH16_9MICO</name>
<dbReference type="AlphaFoldDB" id="A0A542ZH16"/>
<dbReference type="InterPro" id="IPR039437">
    <property type="entry name" value="FrzH/put_lumazine-bd"/>
</dbReference>
<dbReference type="Gene3D" id="3.10.450.50">
    <property type="match status" value="1"/>
</dbReference>
<organism evidence="1 2">
    <name type="scientific">Oryzihumus leptocrescens</name>
    <dbReference type="NCBI Taxonomy" id="297536"/>
    <lineage>
        <taxon>Bacteria</taxon>
        <taxon>Bacillati</taxon>
        <taxon>Actinomycetota</taxon>
        <taxon>Actinomycetes</taxon>
        <taxon>Micrococcales</taxon>
        <taxon>Intrasporangiaceae</taxon>
        <taxon>Oryzihumus</taxon>
    </lineage>
</organism>
<dbReference type="RefSeq" id="WP_141787592.1">
    <property type="nucleotide sequence ID" value="NZ_BAAAKX010000004.1"/>
</dbReference>
<protein>
    <submittedName>
        <fullName evidence="1">Putative lumazine-binding protein</fullName>
    </submittedName>
</protein>